<name>Q5BW99_SCHJA</name>
<protein>
    <submittedName>
        <fullName evidence="2">SJCHGC07286 protein</fullName>
    </submittedName>
</protein>
<proteinExistence type="evidence at transcript level"/>
<feature type="non-terminal residue" evidence="2">
    <location>
        <position position="255"/>
    </location>
</feature>
<sequence>KDSLQMNSVSLPEKFNLTKIENLQLSNPLVRNANNKDNNDTTDTTISGNEDISSSSLSSLLLYNTTSSQSLIDKTNMMLSSDISDHIELDFDHSLSTPPPSRQSEHSDYSTITNASFKFDLKSSILKLNSLLQYDNDLIDMNHINLNNEIINTNEQPIRSILIDNTIEQSEHTLTIYNSPLKQLTVMNTTQNSIHTINDIYIDDDYIHHLSLEHNGNHQSILNFDIDETSGEHKSNQRFIFTSHAYSIFTAFFHL</sequence>
<reference evidence="2" key="1">
    <citation type="journal article" date="2006" name="PLoS Pathog.">
        <title>New perspectives on host-parasite interplay by comparative transcriptomic and proteomic analyses of Schistosoma japonicum.</title>
        <authorList>
            <person name="Liu F."/>
            <person name="Lu J."/>
            <person name="Hu W."/>
            <person name="Wang S.Y."/>
            <person name="Cui S.J."/>
            <person name="Chi M."/>
            <person name="Yan Q."/>
            <person name="Wang X.R."/>
            <person name="Song H.D."/>
            <person name="Xu X.N."/>
            <person name="Wang J.J."/>
            <person name="Zhang X.L."/>
            <person name="Zhang X."/>
            <person name="Wang Z.Q."/>
            <person name="Xue C.L."/>
            <person name="Brindley P.J."/>
            <person name="McManus D.P."/>
            <person name="Yang P.Y."/>
            <person name="Feng Z."/>
            <person name="Chen Z."/>
            <person name="Han Z.G."/>
        </authorList>
    </citation>
    <scope>NUCLEOTIDE SEQUENCE</scope>
</reference>
<accession>Q5BW99</accession>
<evidence type="ECO:0000313" key="2">
    <source>
        <dbReference type="EMBL" id="AAX28326.2"/>
    </source>
</evidence>
<feature type="non-terminal residue" evidence="2">
    <location>
        <position position="1"/>
    </location>
</feature>
<evidence type="ECO:0000256" key="1">
    <source>
        <dbReference type="SAM" id="MobiDB-lite"/>
    </source>
</evidence>
<dbReference type="EMBL" id="AY812437">
    <property type="protein sequence ID" value="AAX28326.2"/>
    <property type="molecule type" value="mRNA"/>
</dbReference>
<dbReference type="AlphaFoldDB" id="Q5BW99"/>
<feature type="region of interest" description="Disordered" evidence="1">
    <location>
        <begin position="30"/>
        <end position="52"/>
    </location>
</feature>
<organism evidence="2">
    <name type="scientific">Schistosoma japonicum</name>
    <name type="common">Blood fluke</name>
    <dbReference type="NCBI Taxonomy" id="6182"/>
    <lineage>
        <taxon>Eukaryota</taxon>
        <taxon>Metazoa</taxon>
        <taxon>Spiralia</taxon>
        <taxon>Lophotrochozoa</taxon>
        <taxon>Platyhelminthes</taxon>
        <taxon>Trematoda</taxon>
        <taxon>Digenea</taxon>
        <taxon>Strigeidida</taxon>
        <taxon>Schistosomatoidea</taxon>
        <taxon>Schistosomatidae</taxon>
        <taxon>Schistosoma</taxon>
    </lineage>
</organism>